<accession>A0A3B0X9E0</accession>
<organism evidence="2">
    <name type="scientific">hydrothermal vent metagenome</name>
    <dbReference type="NCBI Taxonomy" id="652676"/>
    <lineage>
        <taxon>unclassified sequences</taxon>
        <taxon>metagenomes</taxon>
        <taxon>ecological metagenomes</taxon>
    </lineage>
</organism>
<feature type="non-terminal residue" evidence="2">
    <location>
        <position position="1"/>
    </location>
</feature>
<protein>
    <submittedName>
        <fullName evidence="2">Uncharacterized protein</fullName>
    </submittedName>
</protein>
<dbReference type="InterPro" id="IPR018389">
    <property type="entry name" value="DctP_fam"/>
</dbReference>
<sequence>QLQLQDTARSMRNWQRKEALKIEQASLQQLKKSGMDVYEITTEKRKDFVQSLPPWHKLLPASLSGDEKTDLLSLAD</sequence>
<gene>
    <name evidence="2" type="ORF">MNBD_GAMMA10-2315</name>
</gene>
<dbReference type="InterPro" id="IPR038404">
    <property type="entry name" value="TRAP_DctP_sf"/>
</dbReference>
<dbReference type="EMBL" id="UOFJ01000156">
    <property type="protein sequence ID" value="VAW64905.1"/>
    <property type="molecule type" value="Genomic_DNA"/>
</dbReference>
<name>A0A3B0X9E0_9ZZZZ</name>
<proteinExistence type="predicted"/>
<evidence type="ECO:0000313" key="2">
    <source>
        <dbReference type="EMBL" id="VAW64905.1"/>
    </source>
</evidence>
<dbReference type="Pfam" id="PF03480">
    <property type="entry name" value="DctP"/>
    <property type="match status" value="1"/>
</dbReference>
<dbReference type="AlphaFoldDB" id="A0A3B0X9E0"/>
<keyword evidence="1" id="KW-0732">Signal</keyword>
<dbReference type="Gene3D" id="3.40.190.170">
    <property type="entry name" value="Bacterial extracellular solute-binding protein, family 7"/>
    <property type="match status" value="1"/>
</dbReference>
<evidence type="ECO:0000256" key="1">
    <source>
        <dbReference type="ARBA" id="ARBA00022729"/>
    </source>
</evidence>
<reference evidence="2" key="1">
    <citation type="submission" date="2018-06" db="EMBL/GenBank/DDBJ databases">
        <authorList>
            <person name="Zhirakovskaya E."/>
        </authorList>
    </citation>
    <scope>NUCLEOTIDE SEQUENCE</scope>
</reference>
<dbReference type="GO" id="GO:0055085">
    <property type="term" value="P:transmembrane transport"/>
    <property type="evidence" value="ECO:0007669"/>
    <property type="project" value="InterPro"/>
</dbReference>